<dbReference type="EMBL" id="CM042010">
    <property type="protein sequence ID" value="KAI3780545.1"/>
    <property type="molecule type" value="Genomic_DNA"/>
</dbReference>
<proteinExistence type="predicted"/>
<sequence length="130" mass="13815">MAVGEEGTWLEFTPTRVVAALCAVIVGISIAVERLLHFTGNVFDAVGFISLLLAVFQSKIVKIYVKKSNGPPSAATSHLRHLLAKEATTMGYCASNGDGIEECRKLCGGHGYLVSSGLPELFVVYIPACT</sequence>
<keyword evidence="2" id="KW-1185">Reference proteome</keyword>
<gene>
    <name evidence="1" type="ORF">L2E82_10529</name>
</gene>
<comment type="caution">
    <text evidence="1">The sequence shown here is derived from an EMBL/GenBank/DDBJ whole genome shotgun (WGS) entry which is preliminary data.</text>
</comment>
<reference evidence="1 2" key="2">
    <citation type="journal article" date="2022" name="Mol. Ecol. Resour.">
        <title>The genomes of chicory, endive, great burdock and yacon provide insights into Asteraceae paleo-polyploidization history and plant inulin production.</title>
        <authorList>
            <person name="Fan W."/>
            <person name="Wang S."/>
            <person name="Wang H."/>
            <person name="Wang A."/>
            <person name="Jiang F."/>
            <person name="Liu H."/>
            <person name="Zhao H."/>
            <person name="Xu D."/>
            <person name="Zhang Y."/>
        </authorList>
    </citation>
    <scope>NUCLEOTIDE SEQUENCE [LARGE SCALE GENOMIC DNA]</scope>
    <source>
        <strain evidence="2">cv. Punajuju</strain>
        <tissue evidence="1">Leaves</tissue>
    </source>
</reference>
<protein>
    <submittedName>
        <fullName evidence="1">Uncharacterized protein</fullName>
    </submittedName>
</protein>
<reference evidence="2" key="1">
    <citation type="journal article" date="2022" name="Mol. Ecol. Resour.">
        <title>The genomes of chicory, endive, great burdock and yacon provide insights into Asteraceae palaeo-polyploidization history and plant inulin production.</title>
        <authorList>
            <person name="Fan W."/>
            <person name="Wang S."/>
            <person name="Wang H."/>
            <person name="Wang A."/>
            <person name="Jiang F."/>
            <person name="Liu H."/>
            <person name="Zhao H."/>
            <person name="Xu D."/>
            <person name="Zhang Y."/>
        </authorList>
    </citation>
    <scope>NUCLEOTIDE SEQUENCE [LARGE SCALE GENOMIC DNA]</scope>
    <source>
        <strain evidence="2">cv. Punajuju</strain>
    </source>
</reference>
<organism evidence="1 2">
    <name type="scientific">Cichorium intybus</name>
    <name type="common">Chicory</name>
    <dbReference type="NCBI Taxonomy" id="13427"/>
    <lineage>
        <taxon>Eukaryota</taxon>
        <taxon>Viridiplantae</taxon>
        <taxon>Streptophyta</taxon>
        <taxon>Embryophyta</taxon>
        <taxon>Tracheophyta</taxon>
        <taxon>Spermatophyta</taxon>
        <taxon>Magnoliopsida</taxon>
        <taxon>eudicotyledons</taxon>
        <taxon>Gunneridae</taxon>
        <taxon>Pentapetalae</taxon>
        <taxon>asterids</taxon>
        <taxon>campanulids</taxon>
        <taxon>Asterales</taxon>
        <taxon>Asteraceae</taxon>
        <taxon>Cichorioideae</taxon>
        <taxon>Cichorieae</taxon>
        <taxon>Cichoriinae</taxon>
        <taxon>Cichorium</taxon>
    </lineage>
</organism>
<evidence type="ECO:0000313" key="1">
    <source>
        <dbReference type="EMBL" id="KAI3780545.1"/>
    </source>
</evidence>
<evidence type="ECO:0000313" key="2">
    <source>
        <dbReference type="Proteomes" id="UP001055811"/>
    </source>
</evidence>
<name>A0ACB9GBX6_CICIN</name>
<dbReference type="Proteomes" id="UP001055811">
    <property type="component" value="Linkage Group LG02"/>
</dbReference>
<accession>A0ACB9GBX6</accession>